<dbReference type="GeneID" id="28851128"/>
<reference evidence="1 2" key="1">
    <citation type="journal article" date="2016" name="PLoS Pathog.">
        <title>Biosynthesis of antibiotic leucinostatins in bio-control fungus Purpureocillium lilacinum and their inhibition on phytophthora revealed by genome mining.</title>
        <authorList>
            <person name="Wang G."/>
            <person name="Liu Z."/>
            <person name="Lin R."/>
            <person name="Li E."/>
            <person name="Mao Z."/>
            <person name="Ling J."/>
            <person name="Yang Y."/>
            <person name="Yin W.B."/>
            <person name="Xie B."/>
        </authorList>
    </citation>
    <scope>NUCLEOTIDE SEQUENCE [LARGE SCALE GENOMIC DNA]</scope>
    <source>
        <strain evidence="1">170</strain>
    </source>
</reference>
<evidence type="ECO:0000313" key="2">
    <source>
        <dbReference type="Proteomes" id="UP000078397"/>
    </source>
</evidence>
<keyword evidence="2" id="KW-1185">Reference proteome</keyword>
<comment type="caution">
    <text evidence="1">The sequence shown here is derived from an EMBL/GenBank/DDBJ whole genome shotgun (WGS) entry which is preliminary data.</text>
</comment>
<evidence type="ECO:0000313" key="1">
    <source>
        <dbReference type="EMBL" id="OAQ66925.1"/>
    </source>
</evidence>
<name>A0A179FMP9_METCM</name>
<dbReference type="AlphaFoldDB" id="A0A179FMP9"/>
<dbReference type="EMBL" id="LSBJ02000004">
    <property type="protein sequence ID" value="OAQ66925.1"/>
    <property type="molecule type" value="Genomic_DNA"/>
</dbReference>
<dbReference type="Proteomes" id="UP000078397">
    <property type="component" value="Unassembled WGS sequence"/>
</dbReference>
<accession>A0A179FMP9</accession>
<organism evidence="1 2">
    <name type="scientific">Pochonia chlamydosporia 170</name>
    <dbReference type="NCBI Taxonomy" id="1380566"/>
    <lineage>
        <taxon>Eukaryota</taxon>
        <taxon>Fungi</taxon>
        <taxon>Dikarya</taxon>
        <taxon>Ascomycota</taxon>
        <taxon>Pezizomycotina</taxon>
        <taxon>Sordariomycetes</taxon>
        <taxon>Hypocreomycetidae</taxon>
        <taxon>Hypocreales</taxon>
        <taxon>Clavicipitaceae</taxon>
        <taxon>Pochonia</taxon>
    </lineage>
</organism>
<proteinExistence type="predicted"/>
<gene>
    <name evidence="1" type="ORF">VFPPC_08418</name>
</gene>
<dbReference type="KEGG" id="pchm:VFPPC_08418"/>
<protein>
    <submittedName>
        <fullName evidence="1">Uncharacterized protein</fullName>
    </submittedName>
</protein>
<sequence>MTQDHSQSHFVPTSRFLACAKNEYVWKLIDFLETALQAEEGGAKTNGVMFMSTIIDTYSYTFLVHEVLFGVVKAVFIEVVCLMPIVP</sequence>
<dbReference type="RefSeq" id="XP_018144012.1">
    <property type="nucleotide sequence ID" value="XM_018287134.1"/>
</dbReference>